<dbReference type="GO" id="GO:0016787">
    <property type="term" value="F:hydrolase activity"/>
    <property type="evidence" value="ECO:0007669"/>
    <property type="project" value="UniProtKB-KW"/>
</dbReference>
<dbReference type="SUPFAM" id="SSF56601">
    <property type="entry name" value="beta-lactamase/transpeptidase-like"/>
    <property type="match status" value="1"/>
</dbReference>
<feature type="domain" description="Beta-lactamase-related" evidence="2">
    <location>
        <begin position="7"/>
        <end position="316"/>
    </location>
</feature>
<keyword evidence="1" id="KW-0378">Hydrolase</keyword>
<comment type="caution">
    <text evidence="3">The sequence shown here is derived from an EMBL/GenBank/DDBJ whole genome shotgun (WGS) entry which is preliminary data.</text>
</comment>
<dbReference type="OrthoDB" id="9803467at2"/>
<name>A0A4R5NSA1_9LACO</name>
<organism evidence="3 4">
    <name type="scientific">Secundilactobacillus malefermentans</name>
    <dbReference type="NCBI Taxonomy" id="176292"/>
    <lineage>
        <taxon>Bacteria</taxon>
        <taxon>Bacillati</taxon>
        <taxon>Bacillota</taxon>
        <taxon>Bacilli</taxon>
        <taxon>Lactobacillales</taxon>
        <taxon>Lactobacillaceae</taxon>
        <taxon>Secundilactobacillus</taxon>
    </lineage>
</organism>
<proteinExistence type="predicted"/>
<dbReference type="InterPro" id="IPR001466">
    <property type="entry name" value="Beta-lactam-related"/>
</dbReference>
<sequence>MYLKTTELIKRLVDDGTVPGVSYAMVNLQRNDLTTNIYGREALIPNIEDLKENQLYDVASLTKVVGTTNVILQLLESNKLTLEDSISDYLPEWQYPQVTIRHLLTHTSGITGYIKNRNQLPKAQLIEALLKLHIGDDFNKKMTYSDINFIFLGWIAASILGRPIQTLVTNRVLRPLEMNSSTFNPTNVQECVPTENSPTRGLIRGTVHDPKAHILKMDCGSAGLFSTKTDLIKVATQMMNDDETLLKNSTKKLLMQNHAPGITQRSLGWALIKSHTNDHHNCIWHSGFTGTFMIIDRQEQQAMIFLSNRIHPNSPNEPFLDRRNEIIQSYLTEKEQ</sequence>
<dbReference type="EMBL" id="PUFO01000014">
    <property type="protein sequence ID" value="TDG80025.1"/>
    <property type="molecule type" value="Genomic_DNA"/>
</dbReference>
<dbReference type="RefSeq" id="WP_010620634.1">
    <property type="nucleotide sequence ID" value="NZ_CP042371.1"/>
</dbReference>
<dbReference type="InterPro" id="IPR050789">
    <property type="entry name" value="Diverse_Enzym_Activities"/>
</dbReference>
<reference evidence="3 4" key="1">
    <citation type="journal article" date="2019" name="Appl. Microbiol. Biotechnol.">
        <title>Uncovering carbohydrate metabolism through a genotype-phenotype association study of 56 lactic acid bacteria genomes.</title>
        <authorList>
            <person name="Buron-Moles G."/>
            <person name="Chailyan A."/>
            <person name="Dolejs I."/>
            <person name="Forster J."/>
            <person name="Miks M.H."/>
        </authorList>
    </citation>
    <scope>NUCLEOTIDE SEQUENCE [LARGE SCALE GENOMIC DNA]</scope>
    <source>
        <strain evidence="3 4">ATCC 49373</strain>
    </source>
</reference>
<gene>
    <name evidence="3" type="ORF">C5L31_000632</name>
</gene>
<dbReference type="PANTHER" id="PTHR43283:SF11">
    <property type="entry name" value="BETA-LACTAMASE-RELATED DOMAIN-CONTAINING PROTEIN"/>
    <property type="match status" value="1"/>
</dbReference>
<dbReference type="Gene3D" id="3.40.710.10">
    <property type="entry name" value="DD-peptidase/beta-lactamase superfamily"/>
    <property type="match status" value="1"/>
</dbReference>
<dbReference type="Pfam" id="PF00144">
    <property type="entry name" value="Beta-lactamase"/>
    <property type="match status" value="1"/>
</dbReference>
<evidence type="ECO:0000256" key="1">
    <source>
        <dbReference type="ARBA" id="ARBA00022801"/>
    </source>
</evidence>
<protein>
    <recommendedName>
        <fullName evidence="2">Beta-lactamase-related domain-containing protein</fullName>
    </recommendedName>
</protein>
<evidence type="ECO:0000259" key="2">
    <source>
        <dbReference type="Pfam" id="PF00144"/>
    </source>
</evidence>
<dbReference type="InterPro" id="IPR012338">
    <property type="entry name" value="Beta-lactam/transpept-like"/>
</dbReference>
<dbReference type="STRING" id="1122149.FD44_GL000852"/>
<dbReference type="Proteomes" id="UP000294854">
    <property type="component" value="Unassembled WGS sequence"/>
</dbReference>
<evidence type="ECO:0000313" key="3">
    <source>
        <dbReference type="EMBL" id="TDG80025.1"/>
    </source>
</evidence>
<accession>A0A4R5NSA1</accession>
<dbReference type="AlphaFoldDB" id="A0A4R5NSA1"/>
<keyword evidence="4" id="KW-1185">Reference proteome</keyword>
<dbReference type="PANTHER" id="PTHR43283">
    <property type="entry name" value="BETA-LACTAMASE-RELATED"/>
    <property type="match status" value="1"/>
</dbReference>
<evidence type="ECO:0000313" key="4">
    <source>
        <dbReference type="Proteomes" id="UP000294854"/>
    </source>
</evidence>